<sequence length="321" mass="34475">MHYDVFNGDADGVIALLQLRLAEPKESTLITGVKRDIALLKRVPVQAGTEVTVLDISMEKNQPALDDLLAAGATVQYFDHHRPGVIPQHQGLQASIDMDPNTCTALLVDAALNGQFRLWAITAAYGDNMIASADRLAEEAGLSSAQSALLREFGVLLNYNGYGAEVADLHFAPDALFEALLPYRDPFDAIADPASPYHTLKQAYAEDMAKAEAAQLLAEDAVSAVYLLGGEPWCRRVSGVFGNELANRHPSRAHAVLTENADGSYLVSVRAPLENKDGADEVCVAFPTGGGRKGAAGINRLPADSLDDFIQCLSRRYKPSN</sequence>
<dbReference type="InterPro" id="IPR038763">
    <property type="entry name" value="DHH_sf"/>
</dbReference>
<reference evidence="1 2" key="1">
    <citation type="submission" date="2016-11" db="EMBL/GenBank/DDBJ databases">
        <authorList>
            <person name="Jaros S."/>
            <person name="Januszkiewicz K."/>
            <person name="Wedrychowicz H."/>
        </authorList>
    </citation>
    <scope>NUCLEOTIDE SEQUENCE [LARGE SCALE GENOMIC DNA]</scope>
    <source>
        <strain evidence="1 2">DSM 16917</strain>
    </source>
</reference>
<dbReference type="SUPFAM" id="SSF64182">
    <property type="entry name" value="DHH phosphoesterases"/>
    <property type="match status" value="1"/>
</dbReference>
<gene>
    <name evidence="1" type="ORF">SAMN02745129_2805</name>
</gene>
<organism evidence="1 2">
    <name type="scientific">Ferrimonas marina</name>
    <dbReference type="NCBI Taxonomy" id="299255"/>
    <lineage>
        <taxon>Bacteria</taxon>
        <taxon>Pseudomonadati</taxon>
        <taxon>Pseudomonadota</taxon>
        <taxon>Gammaproteobacteria</taxon>
        <taxon>Alteromonadales</taxon>
        <taxon>Ferrimonadaceae</taxon>
        <taxon>Ferrimonas</taxon>
    </lineage>
</organism>
<evidence type="ECO:0008006" key="3">
    <source>
        <dbReference type="Google" id="ProtNLM"/>
    </source>
</evidence>
<name>A0A1M5VJ21_9GAMM</name>
<dbReference type="OrthoDB" id="5429547at2"/>
<dbReference type="Proteomes" id="UP000184268">
    <property type="component" value="Unassembled WGS sequence"/>
</dbReference>
<protein>
    <recommendedName>
        <fullName evidence="3">DHHA1 domain-containing protein</fullName>
    </recommendedName>
</protein>
<evidence type="ECO:0000313" key="1">
    <source>
        <dbReference type="EMBL" id="SHH75217.1"/>
    </source>
</evidence>
<evidence type="ECO:0000313" key="2">
    <source>
        <dbReference type="Proteomes" id="UP000184268"/>
    </source>
</evidence>
<keyword evidence="2" id="KW-1185">Reference proteome</keyword>
<dbReference type="STRING" id="299255.SAMN02745129_2805"/>
<dbReference type="AlphaFoldDB" id="A0A1M5VJ21"/>
<accession>A0A1M5VJ21</accession>
<dbReference type="EMBL" id="FQXG01000004">
    <property type="protein sequence ID" value="SHH75217.1"/>
    <property type="molecule type" value="Genomic_DNA"/>
</dbReference>
<dbReference type="RefSeq" id="WP_067656689.1">
    <property type="nucleotide sequence ID" value="NZ_FQXG01000004.1"/>
</dbReference>
<proteinExistence type="predicted"/>